<keyword evidence="1" id="KW-0472">Membrane</keyword>
<dbReference type="Proteomes" id="UP000288716">
    <property type="component" value="Unassembled WGS sequence"/>
</dbReference>
<gene>
    <name evidence="2" type="ORF">B4U80_00910</name>
</gene>
<organism evidence="2 3">
    <name type="scientific">Leptotrombidium deliense</name>
    <dbReference type="NCBI Taxonomy" id="299467"/>
    <lineage>
        <taxon>Eukaryota</taxon>
        <taxon>Metazoa</taxon>
        <taxon>Ecdysozoa</taxon>
        <taxon>Arthropoda</taxon>
        <taxon>Chelicerata</taxon>
        <taxon>Arachnida</taxon>
        <taxon>Acari</taxon>
        <taxon>Acariformes</taxon>
        <taxon>Trombidiformes</taxon>
        <taxon>Prostigmata</taxon>
        <taxon>Anystina</taxon>
        <taxon>Parasitengona</taxon>
        <taxon>Trombiculoidea</taxon>
        <taxon>Trombiculidae</taxon>
        <taxon>Leptotrombidium</taxon>
    </lineage>
</organism>
<sequence length="106" mass="11251">AAELFPTVIRSRAVSSRLAVGAIGSVTSTAAVSINWIGKSTPLLIFGIAAGVIGVLMLLLPETLNKPLPETMQDANDFGLESKPLFKSDTPVVNGRQSFSYTPEKY</sequence>
<evidence type="ECO:0000313" key="3">
    <source>
        <dbReference type="Proteomes" id="UP000288716"/>
    </source>
</evidence>
<keyword evidence="1" id="KW-0812">Transmembrane</keyword>
<feature type="non-terminal residue" evidence="2">
    <location>
        <position position="1"/>
    </location>
</feature>
<dbReference type="AlphaFoldDB" id="A0A443S222"/>
<dbReference type="OrthoDB" id="6516448at2759"/>
<name>A0A443S222_9ACAR</name>
<comment type="caution">
    <text evidence="2">The sequence shown here is derived from an EMBL/GenBank/DDBJ whole genome shotgun (WGS) entry which is preliminary data.</text>
</comment>
<dbReference type="InterPro" id="IPR036259">
    <property type="entry name" value="MFS_trans_sf"/>
</dbReference>
<dbReference type="STRING" id="299467.A0A443S222"/>
<protein>
    <submittedName>
        <fullName evidence="2">Organic cation transporter protein-like protein</fullName>
    </submittedName>
</protein>
<evidence type="ECO:0000256" key="1">
    <source>
        <dbReference type="SAM" id="Phobius"/>
    </source>
</evidence>
<feature type="transmembrane region" description="Helical" evidence="1">
    <location>
        <begin position="43"/>
        <end position="60"/>
    </location>
</feature>
<keyword evidence="1" id="KW-1133">Transmembrane helix</keyword>
<accession>A0A443S222</accession>
<feature type="transmembrane region" description="Helical" evidence="1">
    <location>
        <begin position="18"/>
        <end position="37"/>
    </location>
</feature>
<dbReference type="VEuPathDB" id="VectorBase:LDEU010474"/>
<evidence type="ECO:0000313" key="2">
    <source>
        <dbReference type="EMBL" id="RWS21566.1"/>
    </source>
</evidence>
<keyword evidence="3" id="KW-1185">Reference proteome</keyword>
<dbReference type="SUPFAM" id="SSF103473">
    <property type="entry name" value="MFS general substrate transporter"/>
    <property type="match status" value="1"/>
</dbReference>
<dbReference type="Gene3D" id="1.20.1250.20">
    <property type="entry name" value="MFS general substrate transporter like domains"/>
    <property type="match status" value="1"/>
</dbReference>
<proteinExistence type="predicted"/>
<dbReference type="EMBL" id="NCKV01011712">
    <property type="protein sequence ID" value="RWS21566.1"/>
    <property type="molecule type" value="Genomic_DNA"/>
</dbReference>
<reference evidence="2 3" key="1">
    <citation type="journal article" date="2018" name="Gigascience">
        <title>Genomes of trombidid mites reveal novel predicted allergens and laterally-transferred genes associated with secondary metabolism.</title>
        <authorList>
            <person name="Dong X."/>
            <person name="Chaisiri K."/>
            <person name="Xia D."/>
            <person name="Armstrong S.D."/>
            <person name="Fang Y."/>
            <person name="Donnelly M.J."/>
            <person name="Kadowaki T."/>
            <person name="McGarry J.W."/>
            <person name="Darby A.C."/>
            <person name="Makepeace B.L."/>
        </authorList>
    </citation>
    <scope>NUCLEOTIDE SEQUENCE [LARGE SCALE GENOMIC DNA]</scope>
    <source>
        <strain evidence="2">UoL-UT</strain>
    </source>
</reference>